<evidence type="ECO:0000256" key="1">
    <source>
        <dbReference type="SAM" id="MobiDB-lite"/>
    </source>
</evidence>
<accession>A0AAN7W2V9</accession>
<keyword evidence="2" id="KW-0472">Membrane</keyword>
<dbReference type="EMBL" id="JAVRQU010000012">
    <property type="protein sequence ID" value="KAK5696879.1"/>
    <property type="molecule type" value="Genomic_DNA"/>
</dbReference>
<keyword evidence="2" id="KW-0812">Transmembrane</keyword>
<name>A0AAN7W2V9_9PEZI</name>
<dbReference type="AlphaFoldDB" id="A0AAN7W2V9"/>
<feature type="transmembrane region" description="Helical" evidence="2">
    <location>
        <begin position="47"/>
        <end position="70"/>
    </location>
</feature>
<comment type="caution">
    <text evidence="3">The sequence shown here is derived from an EMBL/GenBank/DDBJ whole genome shotgun (WGS) entry which is preliminary data.</text>
</comment>
<sequence>MANSTMTTKIRTIIGTTATATYPTLSPTSSTFATVPNARQGIDESDAIGIMIQILGVFIGLAAIAVAIFYGRRQVQKFEQGWRPFGIHYLPGMMHHRPSVAGNAIPLEPIDCNIPSRPSDGAHGSPAASIHTGSPDALHNAPVATIHETV</sequence>
<evidence type="ECO:0000313" key="4">
    <source>
        <dbReference type="Proteomes" id="UP001310594"/>
    </source>
</evidence>
<protein>
    <submittedName>
        <fullName evidence="3">Uncharacterized protein</fullName>
    </submittedName>
</protein>
<evidence type="ECO:0000313" key="3">
    <source>
        <dbReference type="EMBL" id="KAK5696879.1"/>
    </source>
</evidence>
<feature type="region of interest" description="Disordered" evidence="1">
    <location>
        <begin position="115"/>
        <end position="138"/>
    </location>
</feature>
<organism evidence="3 4">
    <name type="scientific">Elasticomyces elasticus</name>
    <dbReference type="NCBI Taxonomy" id="574655"/>
    <lineage>
        <taxon>Eukaryota</taxon>
        <taxon>Fungi</taxon>
        <taxon>Dikarya</taxon>
        <taxon>Ascomycota</taxon>
        <taxon>Pezizomycotina</taxon>
        <taxon>Dothideomycetes</taxon>
        <taxon>Dothideomycetidae</taxon>
        <taxon>Mycosphaerellales</taxon>
        <taxon>Teratosphaeriaceae</taxon>
        <taxon>Elasticomyces</taxon>
    </lineage>
</organism>
<keyword evidence="2" id="KW-1133">Transmembrane helix</keyword>
<proteinExistence type="predicted"/>
<gene>
    <name evidence="3" type="ORF">LTR97_008185</name>
</gene>
<reference evidence="3" key="1">
    <citation type="submission" date="2023-08" db="EMBL/GenBank/DDBJ databases">
        <title>Black Yeasts Isolated from many extreme environments.</title>
        <authorList>
            <person name="Coleine C."/>
            <person name="Stajich J.E."/>
            <person name="Selbmann L."/>
        </authorList>
    </citation>
    <scope>NUCLEOTIDE SEQUENCE</scope>
    <source>
        <strain evidence="3">CCFEE 5810</strain>
    </source>
</reference>
<evidence type="ECO:0000256" key="2">
    <source>
        <dbReference type="SAM" id="Phobius"/>
    </source>
</evidence>
<dbReference type="Proteomes" id="UP001310594">
    <property type="component" value="Unassembled WGS sequence"/>
</dbReference>